<keyword evidence="6 7" id="KW-0234">DNA repair</keyword>
<dbReference type="Proteomes" id="UP000887013">
    <property type="component" value="Unassembled WGS sequence"/>
</dbReference>
<dbReference type="Pfam" id="PF00488">
    <property type="entry name" value="MutS_V"/>
    <property type="match status" value="1"/>
</dbReference>
<protein>
    <recommendedName>
        <fullName evidence="6">DNA mismatch repair protein</fullName>
    </recommendedName>
</protein>
<dbReference type="SUPFAM" id="SSF52540">
    <property type="entry name" value="P-loop containing nucleoside triphosphate hydrolases"/>
    <property type="match status" value="1"/>
</dbReference>
<gene>
    <name evidence="10" type="primary">MSH6</name>
    <name evidence="10" type="ORF">NPIL_381011</name>
</gene>
<dbReference type="Pfam" id="PF05188">
    <property type="entry name" value="MutS_II"/>
    <property type="match status" value="1"/>
</dbReference>
<reference evidence="10" key="1">
    <citation type="submission" date="2020-08" db="EMBL/GenBank/DDBJ databases">
        <title>Multicomponent nature underlies the extraordinary mechanical properties of spider dragline silk.</title>
        <authorList>
            <person name="Kono N."/>
            <person name="Nakamura H."/>
            <person name="Mori M."/>
            <person name="Yoshida Y."/>
            <person name="Ohtoshi R."/>
            <person name="Malay A.D."/>
            <person name="Moran D.A.P."/>
            <person name="Tomita M."/>
            <person name="Numata K."/>
            <person name="Arakawa K."/>
        </authorList>
    </citation>
    <scope>NUCLEOTIDE SEQUENCE</scope>
</reference>
<dbReference type="PANTHER" id="PTHR11361:SF148">
    <property type="entry name" value="DNA MISMATCH REPAIR PROTEIN MSH6"/>
    <property type="match status" value="1"/>
</dbReference>
<dbReference type="SUPFAM" id="SSF48334">
    <property type="entry name" value="DNA repair protein MutS, domain III"/>
    <property type="match status" value="1"/>
</dbReference>
<dbReference type="GO" id="GO:0030983">
    <property type="term" value="F:mismatched DNA binding"/>
    <property type="evidence" value="ECO:0007669"/>
    <property type="project" value="UniProtKB-UniRule"/>
</dbReference>
<dbReference type="PIRSF" id="PIRSF037677">
    <property type="entry name" value="DNA_mis_repair_Msh6"/>
    <property type="match status" value="1"/>
</dbReference>
<dbReference type="SMART" id="SM00534">
    <property type="entry name" value="MUTSac"/>
    <property type="match status" value="1"/>
</dbReference>
<dbReference type="FunFam" id="1.10.1420.10:FF:000005">
    <property type="entry name" value="DNA mismatch repair protein"/>
    <property type="match status" value="1"/>
</dbReference>
<evidence type="ECO:0000313" key="11">
    <source>
        <dbReference type="Proteomes" id="UP000887013"/>
    </source>
</evidence>
<evidence type="ECO:0000256" key="7">
    <source>
        <dbReference type="RuleBase" id="RU003756"/>
    </source>
</evidence>
<feature type="compositionally biased region" description="Basic residues" evidence="8">
    <location>
        <begin position="252"/>
        <end position="262"/>
    </location>
</feature>
<feature type="compositionally biased region" description="Polar residues" evidence="8">
    <location>
        <begin position="139"/>
        <end position="162"/>
    </location>
</feature>
<evidence type="ECO:0000256" key="5">
    <source>
        <dbReference type="ARBA" id="ARBA00023125"/>
    </source>
</evidence>
<dbReference type="InterPro" id="IPR007861">
    <property type="entry name" value="DNA_mismatch_repair_MutS_clamp"/>
</dbReference>
<feature type="compositionally biased region" description="Polar residues" evidence="8">
    <location>
        <begin position="120"/>
        <end position="131"/>
    </location>
</feature>
<dbReference type="InterPro" id="IPR045076">
    <property type="entry name" value="MutS"/>
</dbReference>
<feature type="compositionally biased region" description="Polar residues" evidence="8">
    <location>
        <begin position="30"/>
        <end position="60"/>
    </location>
</feature>
<dbReference type="PANTHER" id="PTHR11361">
    <property type="entry name" value="DNA MISMATCH REPAIR PROTEIN MUTS FAMILY MEMBER"/>
    <property type="match status" value="1"/>
</dbReference>
<dbReference type="InterPro" id="IPR007860">
    <property type="entry name" value="DNA_mmatch_repair_MutS_con_dom"/>
</dbReference>
<keyword evidence="4 6" id="KW-0067">ATP-binding</keyword>
<dbReference type="InterPro" id="IPR000432">
    <property type="entry name" value="DNA_mismatch_repair_MutS_C"/>
</dbReference>
<feature type="compositionally biased region" description="Polar residues" evidence="8">
    <location>
        <begin position="283"/>
        <end position="315"/>
    </location>
</feature>
<evidence type="ECO:0000256" key="3">
    <source>
        <dbReference type="ARBA" id="ARBA00022763"/>
    </source>
</evidence>
<dbReference type="EMBL" id="BMAW01043970">
    <property type="protein sequence ID" value="GFS42056.1"/>
    <property type="molecule type" value="Genomic_DNA"/>
</dbReference>
<evidence type="ECO:0000256" key="6">
    <source>
        <dbReference type="PIRNR" id="PIRNR037677"/>
    </source>
</evidence>
<dbReference type="InterPro" id="IPR036187">
    <property type="entry name" value="DNA_mismatch_repair_MutS_sf"/>
</dbReference>
<dbReference type="Pfam" id="PF01624">
    <property type="entry name" value="MutS_I"/>
    <property type="match status" value="1"/>
</dbReference>
<feature type="compositionally biased region" description="Polar residues" evidence="8">
    <location>
        <begin position="87"/>
        <end position="96"/>
    </location>
</feature>
<dbReference type="InterPro" id="IPR036678">
    <property type="entry name" value="MutS_con_dom_sf"/>
</dbReference>
<evidence type="ECO:0000256" key="2">
    <source>
        <dbReference type="ARBA" id="ARBA00022741"/>
    </source>
</evidence>
<dbReference type="GO" id="GO:0006298">
    <property type="term" value="P:mismatch repair"/>
    <property type="evidence" value="ECO:0007669"/>
    <property type="project" value="InterPro"/>
</dbReference>
<dbReference type="GO" id="GO:0005524">
    <property type="term" value="F:ATP binding"/>
    <property type="evidence" value="ECO:0007669"/>
    <property type="project" value="UniProtKB-UniRule"/>
</dbReference>
<dbReference type="Pfam" id="PF05190">
    <property type="entry name" value="MutS_IV"/>
    <property type="match status" value="1"/>
</dbReference>
<keyword evidence="5 6" id="KW-0238">DNA-binding</keyword>
<dbReference type="InterPro" id="IPR027417">
    <property type="entry name" value="P-loop_NTPase"/>
</dbReference>
<dbReference type="OrthoDB" id="6432238at2759"/>
<comment type="similarity">
    <text evidence="1 6 7">Belongs to the DNA mismatch repair MutS family.</text>
</comment>
<feature type="domain" description="DNA mismatch repair proteins mutS family" evidence="9">
    <location>
        <begin position="1161"/>
        <end position="1177"/>
    </location>
</feature>
<keyword evidence="2 6" id="KW-0547">Nucleotide-binding</keyword>
<comment type="function">
    <text evidence="6 7">Component of the post-replicative DNA mismatch repair system (MMR).</text>
</comment>
<sequence>MSKPKTILDFFSKSPVTASDNAKLSKLRTSKVSYSKTRTSTSSDPISTGDTPLKKNTSPVVKSPVYKTSLKSNVPLNKSPLKKTPVKSETGTSPSICYSPLAKSVKETPTMSKRLRCNDKSSTSKVNSPVTKTPVRKISATSVDVTEKSSVSQVLSDGSFSTQREKRRRNFKSSYNFGGEESEDEMEKSSLKNKKRMRIVEPEDDSDEYIPDNLSASDESLHENPVMEVGNGASSEYHTSSSDNMSETSSHRKEKKRMKKKCTPSFEIFSNPKALPKKGRLNISASVNSPKMSASRSDSNSCTPRSKQVSCSNTFDENKESDDNVKEFLHQKLRWLEDDSIQDGHGTMKDEPGFDPGSVSVPSEFYKDLTPAMAQWWRIKEDNFDTILFFKVGKFYELFHMDAVIGVKELGLVYMKGEYAHCGFPEIAFGRYSECLIEKGYRIARIEQTETPKMMEERCRKDRNCTKYNRVVEREICQIISKGTKTYTYQDENITSGNSFLFVICEKLIENDQSASEYGVCFIDTSIGKFTIGQFADDRHGSRLLTLIALYPPTEVLYERNSVTKKTLQILSHHLSETTIMKQSFSEFLPPYRVLRYLQQTEIFHKENAYPEVVELPETFLKFLEPGNIEAPKKEYELAIRAFSGCVWHLQKCCIDEALLSMKLFDEYIPIDQIQSEFCKSSKDFKKHMVLDGITLENLDIVPLAPSDNAEGTLFGTIDYCSTSFGKRLFRNWLCSPLCNPDLIIDRSNAVDDLVQIPEVVESAVAILKKLPDIERFLSKIHTYGFNRSKFHPESKAIYYHIDTYNKRKIIEFLSTLESFKQTSEIVSLFRPHTKNFKSGLLKQCVNSKEQWGHFPDMSRALKYFDDSFDHDVAKERGNIIPSEGVDKEYDKASKDVIEIIQKLDAFLERQKQVLNCKVSFISCGKNRYLLEVPENKKVPNEFQFQGGRKGFKRYYTKETKDLLALLISAEECRTNALSNITRHMFALFDEDYQMWKTAVHCISTLDALINLTLYYKLSGAPMCKPEFSLPSEEVEPHLEIINGRHPTFLKYFTGDNYIPNSVCIGPKQDNDKESINCGGKLVLVTGPNMGGKSTLMRQAGALVIMAHIGSYVPAESMRLTPVDRIFTRVGASDRISKGESTFFVEASETSSILNHATADSFVLIDELGRGTATFDGTAIASATLDYLATKIRCRTLFSTHYHSLCDDYSDHPDVGLGHMAYIVEKDSNCPLLDKITFLYKFVDGSCPKSHGFNVAKLAGIPTDIVEEGFLKAEQMEISARISILLRRLLYVKTPSDILKEMQEKYNFFKKP</sequence>
<organism evidence="10 11">
    <name type="scientific">Nephila pilipes</name>
    <name type="common">Giant wood spider</name>
    <name type="synonym">Nephila maculata</name>
    <dbReference type="NCBI Taxonomy" id="299642"/>
    <lineage>
        <taxon>Eukaryota</taxon>
        <taxon>Metazoa</taxon>
        <taxon>Ecdysozoa</taxon>
        <taxon>Arthropoda</taxon>
        <taxon>Chelicerata</taxon>
        <taxon>Arachnida</taxon>
        <taxon>Araneae</taxon>
        <taxon>Araneomorphae</taxon>
        <taxon>Entelegynae</taxon>
        <taxon>Araneoidea</taxon>
        <taxon>Nephilidae</taxon>
        <taxon>Nephila</taxon>
    </lineage>
</organism>
<comment type="caution">
    <text evidence="10">The sequence shown here is derived from an EMBL/GenBank/DDBJ whole genome shotgun (WGS) entry which is preliminary data.</text>
</comment>
<keyword evidence="11" id="KW-1185">Reference proteome</keyword>
<dbReference type="SUPFAM" id="SSF55271">
    <property type="entry name" value="DNA repair protein MutS, domain I"/>
    <property type="match status" value="1"/>
</dbReference>
<dbReference type="InterPro" id="IPR017261">
    <property type="entry name" value="DNA_mismatch_repair_MutS/MSH"/>
</dbReference>
<dbReference type="SMART" id="SM00533">
    <property type="entry name" value="MUTSd"/>
    <property type="match status" value="1"/>
</dbReference>
<dbReference type="FunFam" id="3.40.1170.10:FF:000002">
    <property type="entry name" value="DNA mismatch repair protein"/>
    <property type="match status" value="1"/>
</dbReference>
<evidence type="ECO:0000259" key="9">
    <source>
        <dbReference type="PROSITE" id="PS00486"/>
    </source>
</evidence>
<dbReference type="InterPro" id="IPR016151">
    <property type="entry name" value="DNA_mismatch_repair_MutS_N"/>
</dbReference>
<evidence type="ECO:0000256" key="8">
    <source>
        <dbReference type="SAM" id="MobiDB-lite"/>
    </source>
</evidence>
<dbReference type="Gene3D" id="1.10.1420.10">
    <property type="match status" value="2"/>
</dbReference>
<dbReference type="PROSITE" id="PS00486">
    <property type="entry name" value="DNA_MISMATCH_REPAIR_2"/>
    <property type="match status" value="1"/>
</dbReference>
<name>A0A8X6IDW7_NEPPI</name>
<feature type="region of interest" description="Disordered" evidence="8">
    <location>
        <begin position="16"/>
        <end position="323"/>
    </location>
</feature>
<evidence type="ECO:0000313" key="10">
    <source>
        <dbReference type="EMBL" id="GFS42056.1"/>
    </source>
</evidence>
<dbReference type="SUPFAM" id="SSF53150">
    <property type="entry name" value="DNA repair protein MutS, domain II"/>
    <property type="match status" value="1"/>
</dbReference>
<dbReference type="GO" id="GO:0140664">
    <property type="term" value="F:ATP-dependent DNA damage sensor activity"/>
    <property type="evidence" value="ECO:0007669"/>
    <property type="project" value="InterPro"/>
</dbReference>
<evidence type="ECO:0000256" key="4">
    <source>
        <dbReference type="ARBA" id="ARBA00022840"/>
    </source>
</evidence>
<evidence type="ECO:0000256" key="1">
    <source>
        <dbReference type="ARBA" id="ARBA00006271"/>
    </source>
</evidence>
<keyword evidence="3 6" id="KW-0227">DNA damage</keyword>
<dbReference type="Gene3D" id="3.30.420.110">
    <property type="entry name" value="MutS, connector domain"/>
    <property type="match status" value="1"/>
</dbReference>
<accession>A0A8X6IDW7</accession>
<proteinExistence type="inferred from homology"/>
<dbReference type="InterPro" id="IPR007695">
    <property type="entry name" value="DNA_mismatch_repair_MutS-lik_N"/>
</dbReference>
<dbReference type="Gene3D" id="3.40.50.300">
    <property type="entry name" value="P-loop containing nucleotide triphosphate hydrolases"/>
    <property type="match status" value="1"/>
</dbReference>
<dbReference type="InterPro" id="IPR007696">
    <property type="entry name" value="DNA_mismatch_repair_MutS_core"/>
</dbReference>
<dbReference type="GO" id="GO:0032301">
    <property type="term" value="C:MutSalpha complex"/>
    <property type="evidence" value="ECO:0007669"/>
    <property type="project" value="TreeGrafter"/>
</dbReference>
<dbReference type="Gene3D" id="3.40.1170.10">
    <property type="entry name" value="DNA repair protein MutS, domain I"/>
    <property type="match status" value="1"/>
</dbReference>
<dbReference type="Pfam" id="PF05192">
    <property type="entry name" value="MutS_III"/>
    <property type="match status" value="1"/>
</dbReference>